<dbReference type="STRING" id="1884381.SAMN05518846_11084"/>
<name>A0A1I3XVN3_9BACL</name>
<dbReference type="EMBL" id="FORT01000010">
    <property type="protein sequence ID" value="SFK23111.1"/>
    <property type="molecule type" value="Genomic_DNA"/>
</dbReference>
<evidence type="ECO:0000256" key="1">
    <source>
        <dbReference type="SAM" id="Phobius"/>
    </source>
</evidence>
<reference evidence="3" key="1">
    <citation type="submission" date="2016-10" db="EMBL/GenBank/DDBJ databases">
        <authorList>
            <person name="Varghese N."/>
            <person name="Submissions S."/>
        </authorList>
    </citation>
    <scope>NUCLEOTIDE SEQUENCE [LARGE SCALE GENOMIC DNA]</scope>
    <source>
        <strain evidence="3">OK042</strain>
    </source>
</reference>
<keyword evidence="1" id="KW-0812">Transmembrane</keyword>
<sequence length="93" mass="10785">MEDFLFLLSLEDFFALLALFVGCFTSIFYLRRCASPRKPAIQWHLSDAYQPSINPGMVETYPMAARQPLRNRLIRRTQHADGEPDTYDLLIFG</sequence>
<dbReference type="RefSeq" id="WP_092270699.1">
    <property type="nucleotide sequence ID" value="NZ_BJOE01000007.1"/>
</dbReference>
<accession>A0A1I3XVN3</accession>
<feature type="transmembrane region" description="Helical" evidence="1">
    <location>
        <begin position="13"/>
        <end position="30"/>
    </location>
</feature>
<proteinExistence type="predicted"/>
<evidence type="ECO:0000313" key="3">
    <source>
        <dbReference type="Proteomes" id="UP000198915"/>
    </source>
</evidence>
<dbReference type="AlphaFoldDB" id="A0A1I3XVN3"/>
<keyword evidence="3" id="KW-1185">Reference proteome</keyword>
<gene>
    <name evidence="2" type="ORF">SAMN05518846_11084</name>
</gene>
<dbReference type="Proteomes" id="UP000198915">
    <property type="component" value="Unassembled WGS sequence"/>
</dbReference>
<keyword evidence="1" id="KW-1133">Transmembrane helix</keyword>
<protein>
    <submittedName>
        <fullName evidence="2">Uncharacterized protein</fullName>
    </submittedName>
</protein>
<evidence type="ECO:0000313" key="2">
    <source>
        <dbReference type="EMBL" id="SFK23111.1"/>
    </source>
</evidence>
<organism evidence="2 3">
    <name type="scientific">Brevibacillus centrosporus</name>
    <dbReference type="NCBI Taxonomy" id="54910"/>
    <lineage>
        <taxon>Bacteria</taxon>
        <taxon>Bacillati</taxon>
        <taxon>Bacillota</taxon>
        <taxon>Bacilli</taxon>
        <taxon>Bacillales</taxon>
        <taxon>Paenibacillaceae</taxon>
        <taxon>Brevibacillus</taxon>
    </lineage>
</organism>
<keyword evidence="1" id="KW-0472">Membrane</keyword>